<organism evidence="2 3">
    <name type="scientific">Tsukamurella soli</name>
    <dbReference type="NCBI Taxonomy" id="644556"/>
    <lineage>
        <taxon>Bacteria</taxon>
        <taxon>Bacillati</taxon>
        <taxon>Actinomycetota</taxon>
        <taxon>Actinomycetes</taxon>
        <taxon>Mycobacteriales</taxon>
        <taxon>Tsukamurellaceae</taxon>
        <taxon>Tsukamurella</taxon>
    </lineage>
</organism>
<feature type="transmembrane region" description="Helical" evidence="1">
    <location>
        <begin position="246"/>
        <end position="264"/>
    </location>
</feature>
<reference evidence="3" key="1">
    <citation type="journal article" date="2019" name="Int. J. Syst. Evol. Microbiol.">
        <title>The Global Catalogue of Microorganisms (GCM) 10K type strain sequencing project: providing services to taxonomists for standard genome sequencing and annotation.</title>
        <authorList>
            <consortium name="The Broad Institute Genomics Platform"/>
            <consortium name="The Broad Institute Genome Sequencing Center for Infectious Disease"/>
            <person name="Wu L."/>
            <person name="Ma J."/>
        </authorList>
    </citation>
    <scope>NUCLEOTIDE SEQUENCE [LARGE SCALE GENOMIC DNA]</scope>
    <source>
        <strain evidence="3">JCM 17688</strain>
    </source>
</reference>
<dbReference type="InterPro" id="IPR018750">
    <property type="entry name" value="DUF2306_membrane"/>
</dbReference>
<feature type="transmembrane region" description="Helical" evidence="1">
    <location>
        <begin position="139"/>
        <end position="159"/>
    </location>
</feature>
<sequence>MVRRALLAAVLGVAVLYTPLAVNYMWFAFDSGAGRWQDALTAAVNGGDYAYRAGSVDSVRKVDFVDNRWVMLVHTGLGGIALLLMVHQLTPRLRRRSLAAHRWVGRVYFVLMVISMLTALIFLVSAGPAEALIGNAFYLQLWALDFGTLLSGALGLLAIRRRNLLGHQAWMYLNFALMMTAPFLRVVWIFAAPLFPDQVLLDNLGMGSSMLGVIAPGGAAIAMQLSLRSRGGSGEAVWDAVPNVRLGVPLLVALVGGALLVIRYRQVDDVLPGGIFWVPLGAAAVYLAVCVLGAGNSARREDRELQARWRILLWGAATAPLSVLAVDLAAGVLWGAPSGLLAGLMVGIAFPILVSYTLVVHGLAGTAGITSPPRWAVARRTMHSV</sequence>
<proteinExistence type="predicted"/>
<feature type="transmembrane region" description="Helical" evidence="1">
    <location>
        <begin position="69"/>
        <end position="86"/>
    </location>
</feature>
<feature type="transmembrane region" description="Helical" evidence="1">
    <location>
        <begin position="311"/>
        <end position="334"/>
    </location>
</feature>
<feature type="transmembrane region" description="Helical" evidence="1">
    <location>
        <begin position="340"/>
        <end position="364"/>
    </location>
</feature>
<comment type="caution">
    <text evidence="2">The sequence shown here is derived from an EMBL/GenBank/DDBJ whole genome shotgun (WGS) entry which is preliminary data.</text>
</comment>
<protein>
    <recommendedName>
        <fullName evidence="4">DUF2306 domain-containing protein</fullName>
    </recommendedName>
</protein>
<feature type="transmembrane region" description="Helical" evidence="1">
    <location>
        <begin position="107"/>
        <end position="127"/>
    </location>
</feature>
<feature type="transmembrane region" description="Helical" evidence="1">
    <location>
        <begin position="204"/>
        <end position="225"/>
    </location>
</feature>
<dbReference type="EMBL" id="BAABFR010000003">
    <property type="protein sequence ID" value="GAA4383828.1"/>
    <property type="molecule type" value="Genomic_DNA"/>
</dbReference>
<evidence type="ECO:0008006" key="4">
    <source>
        <dbReference type="Google" id="ProtNLM"/>
    </source>
</evidence>
<keyword evidence="3" id="KW-1185">Reference proteome</keyword>
<keyword evidence="1" id="KW-1133">Transmembrane helix</keyword>
<gene>
    <name evidence="2" type="ORF">GCM10023147_03580</name>
</gene>
<name>A0ABP8J2I3_9ACTN</name>
<evidence type="ECO:0000313" key="2">
    <source>
        <dbReference type="EMBL" id="GAA4383828.1"/>
    </source>
</evidence>
<evidence type="ECO:0000256" key="1">
    <source>
        <dbReference type="SAM" id="Phobius"/>
    </source>
</evidence>
<evidence type="ECO:0000313" key="3">
    <source>
        <dbReference type="Proteomes" id="UP001500635"/>
    </source>
</evidence>
<feature type="transmembrane region" description="Helical" evidence="1">
    <location>
        <begin position="276"/>
        <end position="299"/>
    </location>
</feature>
<keyword evidence="1" id="KW-0472">Membrane</keyword>
<accession>A0ABP8J2I3</accession>
<feature type="transmembrane region" description="Helical" evidence="1">
    <location>
        <begin position="171"/>
        <end position="192"/>
    </location>
</feature>
<keyword evidence="1" id="KW-0812">Transmembrane</keyword>
<dbReference type="Pfam" id="PF10067">
    <property type="entry name" value="DUF2306"/>
    <property type="match status" value="1"/>
</dbReference>
<dbReference type="Proteomes" id="UP001500635">
    <property type="component" value="Unassembled WGS sequence"/>
</dbReference>